<feature type="signal peptide" evidence="1">
    <location>
        <begin position="1"/>
        <end position="25"/>
    </location>
</feature>
<evidence type="ECO:0000313" key="2">
    <source>
        <dbReference type="EMBL" id="QFI73072.1"/>
    </source>
</evidence>
<protein>
    <submittedName>
        <fullName evidence="2">Uncharacterized protein</fullName>
    </submittedName>
</protein>
<dbReference type="AlphaFoldDB" id="A0A5P6P3Y5"/>
<evidence type="ECO:0000256" key="1">
    <source>
        <dbReference type="SAM" id="SignalP"/>
    </source>
</evidence>
<accession>A0A5P6P3Y5</accession>
<proteinExistence type="predicted"/>
<dbReference type="RefSeq" id="WP_151644908.1">
    <property type="nucleotide sequence ID" value="NZ_CP044543.1"/>
</dbReference>
<gene>
    <name evidence="2" type="ORF">F8237_12090</name>
</gene>
<dbReference type="EMBL" id="CP044543">
    <property type="protein sequence ID" value="QFI73072.1"/>
    <property type="molecule type" value="Genomic_DNA"/>
</dbReference>
<feature type="chain" id="PRO_5025001560" evidence="1">
    <location>
        <begin position="26"/>
        <end position="181"/>
    </location>
</feature>
<dbReference type="OrthoDB" id="9878234at2"/>
<organism evidence="2 3">
    <name type="scientific">Bradyrhizobium betae</name>
    <dbReference type="NCBI Taxonomy" id="244734"/>
    <lineage>
        <taxon>Bacteria</taxon>
        <taxon>Pseudomonadati</taxon>
        <taxon>Pseudomonadota</taxon>
        <taxon>Alphaproteobacteria</taxon>
        <taxon>Hyphomicrobiales</taxon>
        <taxon>Nitrobacteraceae</taxon>
        <taxon>Bradyrhizobium</taxon>
    </lineage>
</organism>
<evidence type="ECO:0000313" key="3">
    <source>
        <dbReference type="Proteomes" id="UP000325641"/>
    </source>
</evidence>
<reference evidence="3" key="1">
    <citation type="submission" date="2019-10" db="EMBL/GenBank/DDBJ databases">
        <title>Complete Genome Sequence of Bradyrhizobium betae type strain PL7HG1T.</title>
        <authorList>
            <person name="Bromfield E.S.P."/>
            <person name="Cloutier S."/>
        </authorList>
    </citation>
    <scope>NUCLEOTIDE SEQUENCE [LARGE SCALE GENOMIC DNA]</scope>
    <source>
        <strain evidence="3">PL7HG1</strain>
    </source>
</reference>
<sequence length="181" mass="19689">MQGWTTRLIVALLLLPVLTSGPVSAAPAALRGISVDLSWTDSRTEKFLDTGEEKPGYQTSQVLLYISEQGRFFSRFNRVAKGNNNRLVNAAVSGEGKSVLNWRFEGRSVAADQKFGGSGARRIVVSFSDDASSCSLRVIHGKEGSAPIRYPGLTSQRPIELIRIEVTNTTCQVRQGNAFGQ</sequence>
<dbReference type="KEGG" id="bbet:F8237_12090"/>
<keyword evidence="1" id="KW-0732">Signal</keyword>
<name>A0A5P6P3Y5_9BRAD</name>
<dbReference type="Proteomes" id="UP000325641">
    <property type="component" value="Chromosome"/>
</dbReference>